<sequence length="139" mass="15259">MSVSRVLCAVTALCVVVSVLHVQVATATTDPVAANCGPLCREYNQVATECGVMRNCYDYAYNDTDTFTRCLEPCWDLSGPCFGLCATNFDSNFDKCLQQCEGDDDYDCVSTCFDDTFIQQRDSKLTLPSPDIGPFVQDA</sequence>
<name>A0AAN9GG67_9CAEN</name>
<keyword evidence="3" id="KW-1185">Reference proteome</keyword>
<feature type="chain" id="PRO_5042810933" evidence="1">
    <location>
        <begin position="28"/>
        <end position="139"/>
    </location>
</feature>
<accession>A0AAN9GG67</accession>
<dbReference type="Proteomes" id="UP001374579">
    <property type="component" value="Unassembled WGS sequence"/>
</dbReference>
<dbReference type="EMBL" id="JBAMIC010000004">
    <property type="protein sequence ID" value="KAK7107222.1"/>
    <property type="molecule type" value="Genomic_DNA"/>
</dbReference>
<feature type="signal peptide" evidence="1">
    <location>
        <begin position="1"/>
        <end position="27"/>
    </location>
</feature>
<dbReference type="AlphaFoldDB" id="A0AAN9GG67"/>
<protein>
    <submittedName>
        <fullName evidence="2">Uncharacterized protein</fullName>
    </submittedName>
</protein>
<evidence type="ECO:0000256" key="1">
    <source>
        <dbReference type="SAM" id="SignalP"/>
    </source>
</evidence>
<keyword evidence="1" id="KW-0732">Signal</keyword>
<gene>
    <name evidence="2" type="ORF">V1264_015175</name>
</gene>
<evidence type="ECO:0000313" key="2">
    <source>
        <dbReference type="EMBL" id="KAK7107222.1"/>
    </source>
</evidence>
<organism evidence="2 3">
    <name type="scientific">Littorina saxatilis</name>
    <dbReference type="NCBI Taxonomy" id="31220"/>
    <lineage>
        <taxon>Eukaryota</taxon>
        <taxon>Metazoa</taxon>
        <taxon>Spiralia</taxon>
        <taxon>Lophotrochozoa</taxon>
        <taxon>Mollusca</taxon>
        <taxon>Gastropoda</taxon>
        <taxon>Caenogastropoda</taxon>
        <taxon>Littorinimorpha</taxon>
        <taxon>Littorinoidea</taxon>
        <taxon>Littorinidae</taxon>
        <taxon>Littorina</taxon>
    </lineage>
</organism>
<reference evidence="2 3" key="1">
    <citation type="submission" date="2024-02" db="EMBL/GenBank/DDBJ databases">
        <title>Chromosome-scale genome assembly of the rough periwinkle Littorina saxatilis.</title>
        <authorList>
            <person name="De Jode A."/>
            <person name="Faria R."/>
            <person name="Formenti G."/>
            <person name="Sims Y."/>
            <person name="Smith T.P."/>
            <person name="Tracey A."/>
            <person name="Wood J.M.D."/>
            <person name="Zagrodzka Z.B."/>
            <person name="Johannesson K."/>
            <person name="Butlin R.K."/>
            <person name="Leder E.H."/>
        </authorList>
    </citation>
    <scope>NUCLEOTIDE SEQUENCE [LARGE SCALE GENOMIC DNA]</scope>
    <source>
        <strain evidence="2">Snail1</strain>
        <tissue evidence="2">Muscle</tissue>
    </source>
</reference>
<evidence type="ECO:0000313" key="3">
    <source>
        <dbReference type="Proteomes" id="UP001374579"/>
    </source>
</evidence>
<proteinExistence type="predicted"/>
<comment type="caution">
    <text evidence="2">The sequence shown here is derived from an EMBL/GenBank/DDBJ whole genome shotgun (WGS) entry which is preliminary data.</text>
</comment>